<organism evidence="1 2">
    <name type="scientific">Pseudobutyrivibrio ruminis</name>
    <dbReference type="NCBI Taxonomy" id="46206"/>
    <lineage>
        <taxon>Bacteria</taxon>
        <taxon>Bacillati</taxon>
        <taxon>Bacillota</taxon>
        <taxon>Clostridia</taxon>
        <taxon>Lachnospirales</taxon>
        <taxon>Lachnospiraceae</taxon>
        <taxon>Pseudobutyrivibrio</taxon>
    </lineage>
</organism>
<accession>A0A927U661</accession>
<sequence length="194" mass="22536">MEVSAVRNAYAEKLEQIPDEYIQSFLYDYPLEEENLQKPFWGKLIRKRFDSNKRFGFDIGQMLSKPNCEESAAVVLENLDRVFLRTAQRKGEMFISCFSIVDFTENGLFHVHGNVGEDYTTLAKEEIDEQFKSNVKDALGGIINELEQKASPEAIPVYEATIMLMSKDRLIKKYYIHSVEKLDNVNDFIDMLKR</sequence>
<dbReference type="AlphaFoldDB" id="A0A927U661"/>
<comment type="caution">
    <text evidence="1">The sequence shown here is derived from an EMBL/GenBank/DDBJ whole genome shotgun (WGS) entry which is preliminary data.</text>
</comment>
<proteinExistence type="predicted"/>
<reference evidence="1" key="1">
    <citation type="submission" date="2019-04" db="EMBL/GenBank/DDBJ databases">
        <title>Evolution of Biomass-Degrading Anaerobic Consortia Revealed by Metagenomics.</title>
        <authorList>
            <person name="Peng X."/>
        </authorList>
    </citation>
    <scope>NUCLEOTIDE SEQUENCE</scope>
    <source>
        <strain evidence="1">SIG311</strain>
    </source>
</reference>
<protein>
    <submittedName>
        <fullName evidence="1">Uncharacterized protein</fullName>
    </submittedName>
</protein>
<dbReference type="EMBL" id="SVER01000009">
    <property type="protein sequence ID" value="MBE5919046.1"/>
    <property type="molecule type" value="Genomic_DNA"/>
</dbReference>
<dbReference type="Proteomes" id="UP000766246">
    <property type="component" value="Unassembled WGS sequence"/>
</dbReference>
<evidence type="ECO:0000313" key="2">
    <source>
        <dbReference type="Proteomes" id="UP000766246"/>
    </source>
</evidence>
<name>A0A927U661_9FIRM</name>
<evidence type="ECO:0000313" key="1">
    <source>
        <dbReference type="EMBL" id="MBE5919046.1"/>
    </source>
</evidence>
<gene>
    <name evidence="1" type="ORF">E7272_04300</name>
</gene>